<feature type="transmembrane region" description="Helical" evidence="1">
    <location>
        <begin position="47"/>
        <end position="67"/>
    </location>
</feature>
<proteinExistence type="predicted"/>
<accession>A0A8J3ASE8</accession>
<evidence type="ECO:0000256" key="1">
    <source>
        <dbReference type="SAM" id="Phobius"/>
    </source>
</evidence>
<feature type="transmembrane region" description="Helical" evidence="1">
    <location>
        <begin position="79"/>
        <end position="101"/>
    </location>
</feature>
<sequence>MTIFNNYYTWFFKRKVKNDLSELITTSIVISLVIGTGFFNFSLKNYVIPLTLTFIAMNVNFIFDDFLRNLLGRKNKEIPKWIFGIVFGVIVVLTSVMSSLLN</sequence>
<keyword evidence="1" id="KW-1133">Transmembrane helix</keyword>
<evidence type="ECO:0000313" key="3">
    <source>
        <dbReference type="Proteomes" id="UP000626244"/>
    </source>
</evidence>
<feature type="transmembrane region" description="Helical" evidence="1">
    <location>
        <begin position="20"/>
        <end position="41"/>
    </location>
</feature>
<dbReference type="EMBL" id="BMHB01000004">
    <property type="protein sequence ID" value="GGI17979.1"/>
    <property type="molecule type" value="Genomic_DNA"/>
</dbReference>
<keyword evidence="3" id="KW-1185">Reference proteome</keyword>
<gene>
    <name evidence="2" type="ORF">GCM10007380_40640</name>
</gene>
<protein>
    <submittedName>
        <fullName evidence="2">Uncharacterized protein</fullName>
    </submittedName>
</protein>
<name>A0A8J3ASE8_9BACI</name>
<reference evidence="3" key="1">
    <citation type="journal article" date="2019" name="Int. J. Syst. Evol. Microbiol.">
        <title>The Global Catalogue of Microorganisms (GCM) 10K type strain sequencing project: providing services to taxonomists for standard genome sequencing and annotation.</title>
        <authorList>
            <consortium name="The Broad Institute Genomics Platform"/>
            <consortium name="The Broad Institute Genome Sequencing Center for Infectious Disease"/>
            <person name="Wu L."/>
            <person name="Ma J."/>
        </authorList>
    </citation>
    <scope>NUCLEOTIDE SEQUENCE [LARGE SCALE GENOMIC DNA]</scope>
    <source>
        <strain evidence="3">CGMCC 1.14993</strain>
    </source>
</reference>
<keyword evidence="1" id="KW-0472">Membrane</keyword>
<evidence type="ECO:0000313" key="2">
    <source>
        <dbReference type="EMBL" id="GGI17979.1"/>
    </source>
</evidence>
<dbReference type="AlphaFoldDB" id="A0A8J3ASE8"/>
<dbReference type="Proteomes" id="UP000626244">
    <property type="component" value="Unassembled WGS sequence"/>
</dbReference>
<keyword evidence="1" id="KW-0812">Transmembrane</keyword>
<organism evidence="2 3">
    <name type="scientific">Gottfriedia solisilvae</name>
    <dbReference type="NCBI Taxonomy" id="1516104"/>
    <lineage>
        <taxon>Bacteria</taxon>
        <taxon>Bacillati</taxon>
        <taxon>Bacillota</taxon>
        <taxon>Bacilli</taxon>
        <taxon>Bacillales</taxon>
        <taxon>Bacillaceae</taxon>
        <taxon>Gottfriedia</taxon>
    </lineage>
</organism>
<comment type="caution">
    <text evidence="2">The sequence shown here is derived from an EMBL/GenBank/DDBJ whole genome shotgun (WGS) entry which is preliminary data.</text>
</comment>